<dbReference type="PANTHER" id="PTHR43040:SF1">
    <property type="entry name" value="RIBONUCLEASE D"/>
    <property type="match status" value="1"/>
</dbReference>
<evidence type="ECO:0000313" key="2">
    <source>
        <dbReference type="EMBL" id="KAK5099019.1"/>
    </source>
</evidence>
<name>A0ABR0KKB0_9EURO</name>
<dbReference type="EMBL" id="JAVRRG010000012">
    <property type="protein sequence ID" value="KAK5099019.1"/>
    <property type="molecule type" value="Genomic_DNA"/>
</dbReference>
<reference evidence="2 3" key="1">
    <citation type="submission" date="2023-08" db="EMBL/GenBank/DDBJ databases">
        <title>Black Yeasts Isolated from many extreme environments.</title>
        <authorList>
            <person name="Coleine C."/>
            <person name="Stajich J.E."/>
            <person name="Selbmann L."/>
        </authorList>
    </citation>
    <scope>NUCLEOTIDE SEQUENCE [LARGE SCALE GENOMIC DNA]</scope>
    <source>
        <strain evidence="2 3">CCFEE 5885</strain>
    </source>
</reference>
<proteinExistence type="predicted"/>
<dbReference type="InterPro" id="IPR012337">
    <property type="entry name" value="RNaseH-like_sf"/>
</dbReference>
<protein>
    <recommendedName>
        <fullName evidence="1">3'-5' exonuclease domain-containing protein</fullName>
    </recommendedName>
</protein>
<dbReference type="InterPro" id="IPR036397">
    <property type="entry name" value="RNaseH_sf"/>
</dbReference>
<evidence type="ECO:0000313" key="3">
    <source>
        <dbReference type="Proteomes" id="UP001345013"/>
    </source>
</evidence>
<sequence length="267" mass="30056">MATIPHLPLSTGSQSRDRRTSGLYLADLPTDKPNIGFDMEANNLGHNSELSYLQIRDYDNNISYLVDLLVLQRAAWKTTGADNVTTLKTIFEDPKRTKLIFDCRQDSACLYAKAGVKVRGIIDCQYLHMLTMDRYPTFRLGLAAAVRQMAGLSNKEWAEWSATKKSQRSHGIWEKRPVPAECKAYAVGDVEILRAMYDTAEAMLEPYAIELGAQWSAFEVGRTWCGAEKYTTIAGKTWERFALCWSCELLKEGVIPNPAPVERADAY</sequence>
<dbReference type="Pfam" id="PF01612">
    <property type="entry name" value="DNA_pol_A_exo1"/>
    <property type="match status" value="1"/>
</dbReference>
<accession>A0ABR0KKB0</accession>
<dbReference type="SUPFAM" id="SSF53098">
    <property type="entry name" value="Ribonuclease H-like"/>
    <property type="match status" value="1"/>
</dbReference>
<dbReference type="PANTHER" id="PTHR43040">
    <property type="entry name" value="RIBONUCLEASE D"/>
    <property type="match status" value="1"/>
</dbReference>
<organism evidence="2 3">
    <name type="scientific">Lithohypha guttulata</name>
    <dbReference type="NCBI Taxonomy" id="1690604"/>
    <lineage>
        <taxon>Eukaryota</taxon>
        <taxon>Fungi</taxon>
        <taxon>Dikarya</taxon>
        <taxon>Ascomycota</taxon>
        <taxon>Pezizomycotina</taxon>
        <taxon>Eurotiomycetes</taxon>
        <taxon>Chaetothyriomycetidae</taxon>
        <taxon>Chaetothyriales</taxon>
        <taxon>Trichomeriaceae</taxon>
        <taxon>Lithohypha</taxon>
    </lineage>
</organism>
<dbReference type="Gene3D" id="3.30.420.10">
    <property type="entry name" value="Ribonuclease H-like superfamily/Ribonuclease H"/>
    <property type="match status" value="1"/>
</dbReference>
<dbReference type="Proteomes" id="UP001345013">
    <property type="component" value="Unassembled WGS sequence"/>
</dbReference>
<dbReference type="InterPro" id="IPR002562">
    <property type="entry name" value="3'-5'_exonuclease_dom"/>
</dbReference>
<feature type="domain" description="3'-5' exonuclease" evidence="1">
    <location>
        <begin position="31"/>
        <end position="203"/>
    </location>
</feature>
<gene>
    <name evidence="2" type="ORF">LTR24_001647</name>
</gene>
<keyword evidence="3" id="KW-1185">Reference proteome</keyword>
<comment type="caution">
    <text evidence="2">The sequence shown here is derived from an EMBL/GenBank/DDBJ whole genome shotgun (WGS) entry which is preliminary data.</text>
</comment>
<evidence type="ECO:0000259" key="1">
    <source>
        <dbReference type="Pfam" id="PF01612"/>
    </source>
</evidence>